<dbReference type="EMBL" id="CP015199">
    <property type="protein sequence ID" value="ANF51913.1"/>
    <property type="molecule type" value="Genomic_DNA"/>
</dbReference>
<gene>
    <name evidence="1" type="ORF">A0O34_15960</name>
</gene>
<dbReference type="RefSeq" id="WP_066756696.1">
    <property type="nucleotide sequence ID" value="NZ_CP015199.1"/>
</dbReference>
<dbReference type="AlphaFoldDB" id="A0A172XY27"/>
<sequence length="167" mass="19518">MTDVDFVYSRMGMALVSAQRVEFISSKLLEYLVEFDNDFYGLTTSEFLESASKSKGKKTLGEIFRILKLNPKLIIEDELNSYLKKRNLLAHNFWATYLNNKSAGEEAVKFCYDFGRHSTKLESFFKGFTYLLALKYVANRDSLEDEIKQWSDDFDFFMTSLQQKKLI</sequence>
<evidence type="ECO:0000313" key="2">
    <source>
        <dbReference type="Proteomes" id="UP000077824"/>
    </source>
</evidence>
<evidence type="ECO:0000313" key="1">
    <source>
        <dbReference type="EMBL" id="ANF51913.1"/>
    </source>
</evidence>
<accession>A0A172XY27</accession>
<organism evidence="1 2">
    <name type="scientific">Chryseobacterium glaciei</name>
    <dbReference type="NCBI Taxonomy" id="1685010"/>
    <lineage>
        <taxon>Bacteria</taxon>
        <taxon>Pseudomonadati</taxon>
        <taxon>Bacteroidota</taxon>
        <taxon>Flavobacteriia</taxon>
        <taxon>Flavobacteriales</taxon>
        <taxon>Weeksellaceae</taxon>
        <taxon>Chryseobacterium group</taxon>
        <taxon>Chryseobacterium</taxon>
    </lineage>
</organism>
<keyword evidence="2" id="KW-1185">Reference proteome</keyword>
<dbReference type="OrthoDB" id="1494820at2"/>
<proteinExistence type="predicted"/>
<dbReference type="Proteomes" id="UP000077824">
    <property type="component" value="Chromosome"/>
</dbReference>
<reference evidence="1 2" key="1">
    <citation type="submission" date="2016-04" db="EMBL/GenBank/DDBJ databases">
        <title>Complete Genome Sequence of Chryseobacterium sp. IHBB 10212.</title>
        <authorList>
            <person name="Pal M."/>
            <person name="Swarnkar M.K."/>
            <person name="Kaushal K."/>
            <person name="Chhibber S."/>
            <person name="Singh A.K."/>
            <person name="Gulati A."/>
        </authorList>
    </citation>
    <scope>NUCLEOTIDE SEQUENCE [LARGE SCALE GENOMIC DNA]</scope>
    <source>
        <strain evidence="1 2">IHBB 10212</strain>
    </source>
</reference>
<protein>
    <submittedName>
        <fullName evidence="1">Uncharacterized protein</fullName>
    </submittedName>
</protein>
<name>A0A172XY27_9FLAO</name>
<dbReference type="KEGG" id="chh:A0O34_15960"/>